<organism evidence="1 2">
    <name type="scientific">Mycteria americana</name>
    <name type="common">Wood stork</name>
    <dbReference type="NCBI Taxonomy" id="33587"/>
    <lineage>
        <taxon>Eukaryota</taxon>
        <taxon>Metazoa</taxon>
        <taxon>Chordata</taxon>
        <taxon>Craniata</taxon>
        <taxon>Vertebrata</taxon>
        <taxon>Euteleostomi</taxon>
        <taxon>Archelosauria</taxon>
        <taxon>Archosauria</taxon>
        <taxon>Dinosauria</taxon>
        <taxon>Saurischia</taxon>
        <taxon>Theropoda</taxon>
        <taxon>Coelurosauria</taxon>
        <taxon>Aves</taxon>
        <taxon>Neognathae</taxon>
        <taxon>Neoaves</taxon>
        <taxon>Aequornithes</taxon>
        <taxon>Ciconiiformes</taxon>
        <taxon>Ciconiidae</taxon>
        <taxon>Mycteria</taxon>
    </lineage>
</organism>
<evidence type="ECO:0008006" key="3">
    <source>
        <dbReference type="Google" id="ProtNLM"/>
    </source>
</evidence>
<proteinExistence type="predicted"/>
<keyword evidence="2" id="KW-1185">Reference proteome</keyword>
<name>A0AAN7PUL2_MYCAM</name>
<gene>
    <name evidence="1" type="ORF">QYF61_000485</name>
</gene>
<dbReference type="PANTHER" id="PTHR33332">
    <property type="entry name" value="REVERSE TRANSCRIPTASE DOMAIN-CONTAINING PROTEIN"/>
    <property type="match status" value="1"/>
</dbReference>
<accession>A0AAN7PUL2</accession>
<comment type="caution">
    <text evidence="1">The sequence shown here is derived from an EMBL/GenBank/DDBJ whole genome shotgun (WGS) entry which is preliminary data.</text>
</comment>
<protein>
    <recommendedName>
        <fullName evidence="3">Reverse transcriptase domain-containing protein</fullName>
    </recommendedName>
</protein>
<reference evidence="1 2" key="1">
    <citation type="journal article" date="2023" name="J. Hered.">
        <title>Chromosome-level genome of the wood stork (Mycteria americana) provides insight into avian chromosome evolution.</title>
        <authorList>
            <person name="Flamio R. Jr."/>
            <person name="Ramstad K.M."/>
        </authorList>
    </citation>
    <scope>NUCLEOTIDE SEQUENCE [LARGE SCALE GENOMIC DNA]</scope>
    <source>
        <strain evidence="1">JAX WOST 10</strain>
    </source>
</reference>
<sequence>MRFQKFNTGWAINTEKISECREDCVESKRPKLVLATCWVLATETMTMNNPHRSIPFPVPVLTTLDHIRNRGQNSPAEYEPQVCPDDQDSALVRPHLEYCVQFWAPHYKRDIEVLERVQRRATKLVKGLEQKSYEERLRELGLFSLEKRRLRGDLIALYNYLKGGCSEVGIGLFSQVTSDRTRGNVLKLRQGRFRLDIRKNFFTERVVQHWNRLPREVVKSPPLEVFKRRVDVALRHRKEAYRRWKQGQLTWEEYRSIVQARRDTVRAAKAQMKLDLMRDVKGNKKGFCKYVSDTWKTRENVGPLLNETGELVTQHMEKAEVLNATFASKISLQESLARDQRESLEQRSCTRDGRGSVMRELADVIVRPLSITFERSWRLGEVPEEWKKANVSLTFRKSRKEDSGNYMTVSLTSIPGELMEQLILETISRHVTDKKVISSQHGFTKGKSCSTNSITFNNEIYILVDEGRAVDIVYPDFSKAFDSLP</sequence>
<dbReference type="AlphaFoldDB" id="A0AAN7PUL2"/>
<evidence type="ECO:0000313" key="1">
    <source>
        <dbReference type="EMBL" id="KAK4828666.1"/>
    </source>
</evidence>
<dbReference type="Proteomes" id="UP001333110">
    <property type="component" value="Unassembled WGS sequence"/>
</dbReference>
<dbReference type="EMBL" id="JAUNZN010000001">
    <property type="protein sequence ID" value="KAK4828666.1"/>
    <property type="molecule type" value="Genomic_DNA"/>
</dbReference>
<evidence type="ECO:0000313" key="2">
    <source>
        <dbReference type="Proteomes" id="UP001333110"/>
    </source>
</evidence>